<keyword evidence="3" id="KW-1185">Reference proteome</keyword>
<evidence type="ECO:0000256" key="1">
    <source>
        <dbReference type="SAM" id="Phobius"/>
    </source>
</evidence>
<reference evidence="2 3" key="2">
    <citation type="journal article" date="2015" name="Infect. Immun.">
        <title>Comparative genome sequencing of Rickettsia rickettsii strains that differ in virulence.</title>
        <authorList>
            <person name="Clark T.R."/>
            <person name="Noriea N.F."/>
            <person name="Bublitz D.C."/>
            <person name="Ellison D.W."/>
            <person name="Martens C."/>
            <person name="Lutter E.I."/>
            <person name="Hackstadt T."/>
        </authorList>
    </citation>
    <scope>NUCLEOTIDE SEQUENCE [LARGE SCALE GENOMIC DNA]</scope>
    <source>
        <strain evidence="2 3">Iowa</strain>
    </source>
</reference>
<dbReference type="Proteomes" id="UP000000796">
    <property type="component" value="Chromosome"/>
</dbReference>
<evidence type="ECO:0000313" key="2">
    <source>
        <dbReference type="EMBL" id="ABY72354.1"/>
    </source>
</evidence>
<keyword evidence="1" id="KW-0812">Transmembrane</keyword>
<feature type="transmembrane region" description="Helical" evidence="1">
    <location>
        <begin position="33"/>
        <end position="54"/>
    </location>
</feature>
<reference evidence="2 3" key="1">
    <citation type="journal article" date="2008" name="Infect. Immun.">
        <title>Genomic comparison of virulent Rickettsia rickettsii Sheila Smith and avirulent Rickettsia rickettsii Iowa.</title>
        <authorList>
            <person name="Ellison D.W."/>
            <person name="Clark T.R."/>
            <person name="Sturdevant D.E."/>
            <person name="Virtaneva K."/>
            <person name="Porcella S.F."/>
            <person name="Hackstadt T."/>
        </authorList>
    </citation>
    <scope>NUCLEOTIDE SEQUENCE [LARGE SCALE GENOMIC DNA]</scope>
    <source>
        <strain evidence="2 3">Iowa</strain>
    </source>
</reference>
<accession>B0BWX8</accession>
<keyword evidence="1" id="KW-1133">Transmembrane helix</keyword>
<dbReference type="EMBL" id="CP000766">
    <property type="protein sequence ID" value="ABY72354.1"/>
    <property type="molecule type" value="Genomic_DNA"/>
</dbReference>
<keyword evidence="1" id="KW-0472">Membrane</keyword>
<organism evidence="2 3">
    <name type="scientific">Rickettsia rickettsii (strain Iowa)</name>
    <dbReference type="NCBI Taxonomy" id="452659"/>
    <lineage>
        <taxon>Bacteria</taxon>
        <taxon>Pseudomonadati</taxon>
        <taxon>Pseudomonadota</taxon>
        <taxon>Alphaproteobacteria</taxon>
        <taxon>Rickettsiales</taxon>
        <taxon>Rickettsiaceae</taxon>
        <taxon>Rickettsieae</taxon>
        <taxon>Rickettsia</taxon>
        <taxon>spotted fever group</taxon>
    </lineage>
</organism>
<evidence type="ECO:0000313" key="3">
    <source>
        <dbReference type="Proteomes" id="UP000000796"/>
    </source>
</evidence>
<proteinExistence type="predicted"/>
<name>B0BWX8_RICRO</name>
<dbReference type="AlphaFoldDB" id="B0BWX8"/>
<sequence length="65" mass="7514">MALFMSYLRKQESSTLKLFKDFTLKVKQYNKKIFAIKIFLTCIPAFAGMTSLAFRKLSSTITKKP</sequence>
<gene>
    <name evidence="2" type="ordered locus">RrIowa_0472</name>
</gene>
<protein>
    <submittedName>
        <fullName evidence="2">Uncharacterized protein</fullName>
    </submittedName>
</protein>
<dbReference type="HOGENOM" id="CLU_2919846_0_0_5"/>
<dbReference type="KEGG" id="rrj:RrIowa_0472"/>